<name>A0A365H8L6_9ACTN</name>
<dbReference type="EMBL" id="QLYX01000004">
    <property type="protein sequence ID" value="RAY15427.1"/>
    <property type="molecule type" value="Genomic_DNA"/>
</dbReference>
<dbReference type="AlphaFoldDB" id="A0A365H8L6"/>
<sequence>MNVSRPDKIDLASMVKIDPSYVALLDWLSVISASAPALPAALAATLHDLLRPHAPYKALKEPSCRHDGEPWPCTSAARAVAALVEHYESLLADLAEKGPDASPPAPDLPTGDEQLLHGLAERWPAWRFWQPRIFDGDTVPWYATRGGINRLPTRAEHRRGLRSGVHADTADALEELIKGQVAVERVLIDEGVMEQPLLMRQTPPSPPDPDVPPDDHANDPAPTSSPTSS</sequence>
<gene>
    <name evidence="2" type="ORF">DPM19_12105</name>
</gene>
<dbReference type="Proteomes" id="UP000251891">
    <property type="component" value="Unassembled WGS sequence"/>
</dbReference>
<proteinExistence type="predicted"/>
<organism evidence="2 3">
    <name type="scientific">Actinomadura craniellae</name>
    <dbReference type="NCBI Taxonomy" id="2231787"/>
    <lineage>
        <taxon>Bacteria</taxon>
        <taxon>Bacillati</taxon>
        <taxon>Actinomycetota</taxon>
        <taxon>Actinomycetes</taxon>
        <taxon>Streptosporangiales</taxon>
        <taxon>Thermomonosporaceae</taxon>
        <taxon>Actinomadura</taxon>
    </lineage>
</organism>
<accession>A0A365H8L6</accession>
<reference evidence="2 3" key="1">
    <citation type="submission" date="2018-06" db="EMBL/GenBank/DDBJ databases">
        <title>Actinomadura craniellae sp. nov. isolated from marine sponge Craniella sp.</title>
        <authorList>
            <person name="Li L."/>
            <person name="Xu Q.H."/>
            <person name="Lin H.W."/>
            <person name="Lu Y.H."/>
        </authorList>
    </citation>
    <scope>NUCLEOTIDE SEQUENCE [LARGE SCALE GENOMIC DNA]</scope>
    <source>
        <strain evidence="2 3">LHW63021</strain>
    </source>
</reference>
<keyword evidence="3" id="KW-1185">Reference proteome</keyword>
<evidence type="ECO:0000313" key="2">
    <source>
        <dbReference type="EMBL" id="RAY15427.1"/>
    </source>
</evidence>
<evidence type="ECO:0000256" key="1">
    <source>
        <dbReference type="SAM" id="MobiDB-lite"/>
    </source>
</evidence>
<evidence type="ECO:0000313" key="3">
    <source>
        <dbReference type="Proteomes" id="UP000251891"/>
    </source>
</evidence>
<protein>
    <submittedName>
        <fullName evidence="2">Uncharacterized protein</fullName>
    </submittedName>
</protein>
<comment type="caution">
    <text evidence="2">The sequence shown here is derived from an EMBL/GenBank/DDBJ whole genome shotgun (WGS) entry which is preliminary data.</text>
</comment>
<feature type="region of interest" description="Disordered" evidence="1">
    <location>
        <begin position="195"/>
        <end position="229"/>
    </location>
</feature>